<proteinExistence type="predicted"/>
<gene>
    <name evidence="1" type="ORF">LJD61_16650</name>
</gene>
<accession>A0ABT1NIQ5</accession>
<dbReference type="RefSeq" id="WP_255228678.1">
    <property type="nucleotide sequence ID" value="NZ_JAJEKE010000018.1"/>
</dbReference>
<dbReference type="InterPro" id="IPR025455">
    <property type="entry name" value="DUF4276"/>
</dbReference>
<dbReference type="Proteomes" id="UP001651880">
    <property type="component" value="Unassembled WGS sequence"/>
</dbReference>
<evidence type="ECO:0000313" key="2">
    <source>
        <dbReference type="Proteomes" id="UP001651880"/>
    </source>
</evidence>
<protein>
    <submittedName>
        <fullName evidence="1">DUF4276 family protein</fullName>
    </submittedName>
</protein>
<dbReference type="Pfam" id="PF14103">
    <property type="entry name" value="DUF4276"/>
    <property type="match status" value="1"/>
</dbReference>
<organism evidence="1 2">
    <name type="scientific">Lutispora saccharofermentans</name>
    <dbReference type="NCBI Taxonomy" id="3024236"/>
    <lineage>
        <taxon>Bacteria</taxon>
        <taxon>Bacillati</taxon>
        <taxon>Bacillota</taxon>
        <taxon>Clostridia</taxon>
        <taxon>Lutisporales</taxon>
        <taxon>Lutisporaceae</taxon>
        <taxon>Lutispora</taxon>
    </lineage>
</organism>
<name>A0ABT1NIQ5_9FIRM</name>
<evidence type="ECO:0000313" key="1">
    <source>
        <dbReference type="EMBL" id="MCQ1531158.1"/>
    </source>
</evidence>
<reference evidence="1 2" key="1">
    <citation type="submission" date="2021-10" db="EMBL/GenBank/DDBJ databases">
        <title>Lutispora strain m25 sp. nov., a thermophilic, non-spore-forming bacterium isolated from a lab-scale methanogenic bioreactor digesting anaerobic sludge.</title>
        <authorList>
            <person name="El Houari A."/>
            <person name="Mcdonald J."/>
        </authorList>
    </citation>
    <scope>NUCLEOTIDE SEQUENCE [LARGE SCALE GENOMIC DNA]</scope>
    <source>
        <strain evidence="2">m25</strain>
    </source>
</reference>
<keyword evidence="2" id="KW-1185">Reference proteome</keyword>
<dbReference type="EMBL" id="JAJEKE010000018">
    <property type="protein sequence ID" value="MCQ1531158.1"/>
    <property type="molecule type" value="Genomic_DNA"/>
</dbReference>
<sequence>MIRVNIVVEGQTEEVFVGQTLVPYFANKGIIVNARRVKTGSKRGEIFKGGGDNYEKIRNDIIRWTKEDKDAWITTMFDLYGIPKNFPGIGEVSTQPDPYVKIANLERAFEDDIAYHKFIPYIQLHEFESVLLSEPMKMMEYFIEDREACERLDNLVSGFDSPEHINQSAYNAPSKRIIREIPAYEKLKSTAGPLIADAIGIDVIMRKCRHFSDWINKICGIRDIE</sequence>
<comment type="caution">
    <text evidence="1">The sequence shown here is derived from an EMBL/GenBank/DDBJ whole genome shotgun (WGS) entry which is preliminary data.</text>
</comment>